<sequence>MAKKIQTAVTTGSAPEGQHYFASRLPWQQEPWQRLVSRFPKIPHAILLSGLPGTGKRQFADQLAAWLLCLNRSSIDNHQHACGECSSCQWLKAETHPSLLRISPEVDNKGKLSQFIKIDQIRELMPFVQQTGKGWRVIIIEPAENLNSAAANALLKTLEEPGEQVTLILVSDQPLQLPATIRSRLQQYRVGEVTHQQALAYLAANGNFDPAQSQLLLNLSGGAPLAASVMAEQPEFLARQDWIHDWQKLLEQRLSPVTLSGNWQKRLSLSEWLNLLQWMIRDAIAAHLNQPVRQTDLNFTPIIKSISIEQLFNLQQQILSAIHGQTQNIQSSLVYDSLMMQLMNLHD</sequence>
<evidence type="ECO:0000313" key="4">
    <source>
        <dbReference type="EMBL" id="TEU23031.1"/>
    </source>
</evidence>
<dbReference type="SUPFAM" id="SSF52540">
    <property type="entry name" value="P-loop containing nucleoside triphosphate hydrolases"/>
    <property type="match status" value="1"/>
</dbReference>
<keyword evidence="5" id="KW-1185">Reference proteome</keyword>
<evidence type="ECO:0000256" key="3">
    <source>
        <dbReference type="ARBA" id="ARBA00049244"/>
    </source>
</evidence>
<comment type="caution">
    <text evidence="4">The sequence shown here is derived from an EMBL/GenBank/DDBJ whole genome shotgun (WGS) entry which is preliminary data.</text>
</comment>
<name>A0A4Y7X8L2_9GAMM</name>
<dbReference type="GO" id="GO:0006261">
    <property type="term" value="P:DNA-templated DNA replication"/>
    <property type="evidence" value="ECO:0007669"/>
    <property type="project" value="TreeGrafter"/>
</dbReference>
<organism evidence="4 5">
    <name type="scientific">Alkanindiges illinoisensis</name>
    <dbReference type="NCBI Taxonomy" id="197183"/>
    <lineage>
        <taxon>Bacteria</taxon>
        <taxon>Pseudomonadati</taxon>
        <taxon>Pseudomonadota</taxon>
        <taxon>Gammaproteobacteria</taxon>
        <taxon>Moraxellales</taxon>
        <taxon>Moraxellaceae</taxon>
        <taxon>Alkanindiges</taxon>
    </lineage>
</organism>
<dbReference type="Proteomes" id="UP000297834">
    <property type="component" value="Unassembled WGS sequence"/>
</dbReference>
<dbReference type="EMBL" id="SNTY01000088">
    <property type="protein sequence ID" value="TEU23031.1"/>
    <property type="molecule type" value="Genomic_DNA"/>
</dbReference>
<dbReference type="InterPro" id="IPR050238">
    <property type="entry name" value="DNA_Rep/Repair_Clamp_Loader"/>
</dbReference>
<protein>
    <recommendedName>
        <fullName evidence="1">DNA-directed DNA polymerase</fullName>
        <ecNumber evidence="1">2.7.7.7</ecNumber>
    </recommendedName>
</protein>
<evidence type="ECO:0000256" key="2">
    <source>
        <dbReference type="ARBA" id="ARBA00022932"/>
    </source>
</evidence>
<dbReference type="Gene3D" id="3.40.50.300">
    <property type="entry name" value="P-loop containing nucleotide triphosphate hydrolases"/>
    <property type="match status" value="1"/>
</dbReference>
<dbReference type="STRING" id="1120977.GCA_000619845_00888"/>
<dbReference type="GO" id="GO:0003887">
    <property type="term" value="F:DNA-directed DNA polymerase activity"/>
    <property type="evidence" value="ECO:0007669"/>
    <property type="project" value="UniProtKB-KW"/>
</dbReference>
<dbReference type="Pfam" id="PF13177">
    <property type="entry name" value="DNA_pol3_delta2"/>
    <property type="match status" value="1"/>
</dbReference>
<evidence type="ECO:0000313" key="5">
    <source>
        <dbReference type="Proteomes" id="UP000297834"/>
    </source>
</evidence>
<dbReference type="PANTHER" id="PTHR11669:SF8">
    <property type="entry name" value="DNA POLYMERASE III SUBUNIT DELTA"/>
    <property type="match status" value="1"/>
</dbReference>
<dbReference type="RefSeq" id="WP_134245933.1">
    <property type="nucleotide sequence ID" value="NZ_SNTY01000088.1"/>
</dbReference>
<dbReference type="OrthoDB" id="9811073at2"/>
<reference evidence="4 5" key="1">
    <citation type="submission" date="2019-03" db="EMBL/GenBank/DDBJ databases">
        <title>Alkanindiges illinoisensis: a potential pathogenic isolated from ascites of a gastric cancer patient with abdominal metastasis.</title>
        <authorList>
            <person name="Hu X."/>
            <person name="Yang B."/>
            <person name="Yan X."/>
            <person name="Lin L."/>
            <person name="Zhao H."/>
            <person name="Zhou F."/>
            <person name="Su B."/>
            <person name="Chen J."/>
            <person name="Rui Y."/>
            <person name="Wang Q."/>
            <person name="Zheng L."/>
        </authorList>
    </citation>
    <scope>NUCLEOTIDE SEQUENCE [LARGE SCALE GENOMIC DNA]</scope>
    <source>
        <strain evidence="4 5">NFYY 23406</strain>
    </source>
</reference>
<dbReference type="PANTHER" id="PTHR11669">
    <property type="entry name" value="REPLICATION FACTOR C / DNA POLYMERASE III GAMMA-TAU SUBUNIT"/>
    <property type="match status" value="1"/>
</dbReference>
<keyword evidence="2" id="KW-0239">DNA-directed DNA polymerase</keyword>
<gene>
    <name evidence="4" type="ORF">E2B99_14115</name>
</gene>
<keyword evidence="2" id="KW-0808">Transferase</keyword>
<accession>A0A4Y7X8L2</accession>
<comment type="catalytic activity">
    <reaction evidence="3">
        <text>DNA(n) + a 2'-deoxyribonucleoside 5'-triphosphate = DNA(n+1) + diphosphate</text>
        <dbReference type="Rhea" id="RHEA:22508"/>
        <dbReference type="Rhea" id="RHEA-COMP:17339"/>
        <dbReference type="Rhea" id="RHEA-COMP:17340"/>
        <dbReference type="ChEBI" id="CHEBI:33019"/>
        <dbReference type="ChEBI" id="CHEBI:61560"/>
        <dbReference type="ChEBI" id="CHEBI:173112"/>
        <dbReference type="EC" id="2.7.7.7"/>
    </reaction>
</comment>
<proteinExistence type="predicted"/>
<dbReference type="AlphaFoldDB" id="A0A4Y7X8L2"/>
<evidence type="ECO:0000256" key="1">
    <source>
        <dbReference type="ARBA" id="ARBA00012417"/>
    </source>
</evidence>
<dbReference type="EC" id="2.7.7.7" evidence="1"/>
<keyword evidence="2" id="KW-0548">Nucleotidyltransferase</keyword>
<dbReference type="GO" id="GO:0009360">
    <property type="term" value="C:DNA polymerase III complex"/>
    <property type="evidence" value="ECO:0007669"/>
    <property type="project" value="TreeGrafter"/>
</dbReference>
<dbReference type="InterPro" id="IPR027417">
    <property type="entry name" value="P-loop_NTPase"/>
</dbReference>